<dbReference type="EC" id="2.7.13.3" evidence="3"/>
<name>A2C9J2_PROM3</name>
<dbReference type="PRINTS" id="PR00344">
    <property type="entry name" value="BCTRLSENSOR"/>
</dbReference>
<dbReference type="GO" id="GO:0000155">
    <property type="term" value="F:phosphorelay sensor kinase activity"/>
    <property type="evidence" value="ECO:0007669"/>
    <property type="project" value="InterPro"/>
</dbReference>
<comment type="subcellular location">
    <subcellularLocation>
        <location evidence="2">Cell membrane</location>
        <topology evidence="2">Multi-pass membrane protein</topology>
    </subcellularLocation>
</comment>
<feature type="transmembrane region" description="Helical" evidence="11">
    <location>
        <begin position="156"/>
        <end position="176"/>
    </location>
</feature>
<dbReference type="PANTHER" id="PTHR44936:SF10">
    <property type="entry name" value="SENSOR PROTEIN RSTB"/>
    <property type="match status" value="1"/>
</dbReference>
<dbReference type="Pfam" id="PF02518">
    <property type="entry name" value="HATPase_c"/>
    <property type="match status" value="1"/>
</dbReference>
<keyword evidence="11" id="KW-1133">Transmembrane helix</keyword>
<evidence type="ECO:0000256" key="9">
    <source>
        <dbReference type="ARBA" id="ARBA00022840"/>
    </source>
</evidence>
<dbReference type="EMBL" id="CP000554">
    <property type="protein sequence ID" value="ABM78152.1"/>
    <property type="molecule type" value="Genomic_DNA"/>
</dbReference>
<dbReference type="InterPro" id="IPR005467">
    <property type="entry name" value="His_kinase_dom"/>
</dbReference>
<dbReference type="PROSITE" id="PS50109">
    <property type="entry name" value="HIS_KIN"/>
    <property type="match status" value="1"/>
</dbReference>
<dbReference type="InterPro" id="IPR003594">
    <property type="entry name" value="HATPase_dom"/>
</dbReference>
<dbReference type="SMART" id="SM00387">
    <property type="entry name" value="HATPase_c"/>
    <property type="match status" value="1"/>
</dbReference>
<keyword evidence="11" id="KW-0812">Transmembrane</keyword>
<gene>
    <name evidence="14" type="ordered locus">P9303_14051</name>
</gene>
<evidence type="ECO:0000256" key="7">
    <source>
        <dbReference type="ARBA" id="ARBA00022741"/>
    </source>
</evidence>
<dbReference type="SUPFAM" id="SSF55874">
    <property type="entry name" value="ATPase domain of HSP90 chaperone/DNA topoisomerase II/histidine kinase"/>
    <property type="match status" value="1"/>
</dbReference>
<dbReference type="Gene3D" id="3.30.565.10">
    <property type="entry name" value="Histidine kinase-like ATPase, C-terminal domain"/>
    <property type="match status" value="1"/>
</dbReference>
<dbReference type="KEGG" id="pmf:P9303_14051"/>
<evidence type="ECO:0000259" key="12">
    <source>
        <dbReference type="PROSITE" id="PS50109"/>
    </source>
</evidence>
<evidence type="ECO:0000256" key="2">
    <source>
        <dbReference type="ARBA" id="ARBA00004651"/>
    </source>
</evidence>
<dbReference type="BioCyc" id="PMAR59922:G1G80-1212-MONOMER"/>
<comment type="catalytic activity">
    <reaction evidence="1">
        <text>ATP + protein L-histidine = ADP + protein N-phospho-L-histidine.</text>
        <dbReference type="EC" id="2.7.13.3"/>
    </reaction>
</comment>
<feature type="transmembrane region" description="Helical" evidence="11">
    <location>
        <begin position="12"/>
        <end position="36"/>
    </location>
</feature>
<evidence type="ECO:0000256" key="1">
    <source>
        <dbReference type="ARBA" id="ARBA00000085"/>
    </source>
</evidence>
<dbReference type="STRING" id="59922.P9303_14051"/>
<dbReference type="InterPro" id="IPR036097">
    <property type="entry name" value="HisK_dim/P_sf"/>
</dbReference>
<dbReference type="Gene3D" id="1.10.287.130">
    <property type="match status" value="1"/>
</dbReference>
<dbReference type="InterPro" id="IPR003660">
    <property type="entry name" value="HAMP_dom"/>
</dbReference>
<organism evidence="14 15">
    <name type="scientific">Prochlorococcus marinus (strain MIT 9303)</name>
    <dbReference type="NCBI Taxonomy" id="59922"/>
    <lineage>
        <taxon>Bacteria</taxon>
        <taxon>Bacillati</taxon>
        <taxon>Cyanobacteriota</taxon>
        <taxon>Cyanophyceae</taxon>
        <taxon>Synechococcales</taxon>
        <taxon>Prochlorococcaceae</taxon>
        <taxon>Prochlorococcus</taxon>
    </lineage>
</organism>
<evidence type="ECO:0000313" key="15">
    <source>
        <dbReference type="Proteomes" id="UP000002274"/>
    </source>
</evidence>
<evidence type="ECO:0000256" key="11">
    <source>
        <dbReference type="SAM" id="Phobius"/>
    </source>
</evidence>
<dbReference type="PANTHER" id="PTHR44936">
    <property type="entry name" value="SENSOR PROTEIN CREC"/>
    <property type="match status" value="1"/>
</dbReference>
<keyword evidence="4" id="KW-1003">Cell membrane</keyword>
<evidence type="ECO:0000256" key="3">
    <source>
        <dbReference type="ARBA" id="ARBA00012438"/>
    </source>
</evidence>
<dbReference type="CDD" id="cd00082">
    <property type="entry name" value="HisKA"/>
    <property type="match status" value="1"/>
</dbReference>
<dbReference type="SUPFAM" id="SSF47384">
    <property type="entry name" value="Homodimeric domain of signal transducing histidine kinase"/>
    <property type="match status" value="1"/>
</dbReference>
<reference evidence="14 15" key="1">
    <citation type="journal article" date="2007" name="PLoS Genet.">
        <title>Patterns and implications of gene gain and loss in the evolution of Prochlorococcus.</title>
        <authorList>
            <person name="Kettler G.C."/>
            <person name="Martiny A.C."/>
            <person name="Huang K."/>
            <person name="Zucker J."/>
            <person name="Coleman M.L."/>
            <person name="Rodrigue S."/>
            <person name="Chen F."/>
            <person name="Lapidus A."/>
            <person name="Ferriera S."/>
            <person name="Johnson J."/>
            <person name="Steglich C."/>
            <person name="Church G.M."/>
            <person name="Richardson P."/>
            <person name="Chisholm S.W."/>
        </authorList>
    </citation>
    <scope>NUCLEOTIDE SEQUENCE [LARGE SCALE GENOMIC DNA]</scope>
    <source>
        <strain evidence="14 15">MIT 9303</strain>
    </source>
</reference>
<feature type="domain" description="HAMP" evidence="13">
    <location>
        <begin position="176"/>
        <end position="228"/>
    </location>
</feature>
<feature type="domain" description="Histidine kinase" evidence="12">
    <location>
        <begin position="236"/>
        <end position="438"/>
    </location>
</feature>
<dbReference type="AlphaFoldDB" id="A2C9J2"/>
<sequence length="444" mass="49260">MTRTQRKSAIVFTSLGWSGVVLGSWALCLLVLQVLFGRQLEMLQTVQLGRDLSLNVRLTELALERYPPGLVSELTGLDLAVIDRPPDPLRFDHALQRQTDALQRQLCQRLSHCPIFVPFSAEGAQRGAWIELISPLEPVWLRVGLRSAFAWPPEPIMFGLALVGAVVICGGLFLLFQVDRPLRGLERALARVGDGIDPEAVAEVGAPEVQRLTQRFNAMLLRLSANRRERATMLAGIAHDLRAPITRLSFRLSLPSLSANDREQCSRDLESLERITGQFLLFAGGGDSEALVELPLDAWMAEVCATHSADLLRLDLQPLMAKVRPVALGRAVVNLIDNAFTYGLAPVTVSLRGFEHSYRIEVWDQGKGMPMDQWERALQPFQRLDESRREQGHSGLGLAIVAHVVSRHAGQLSFVASDRTSEDQPGRFAVRLQLPFDPPEKSLQ</sequence>
<evidence type="ECO:0000313" key="14">
    <source>
        <dbReference type="EMBL" id="ABM78152.1"/>
    </source>
</evidence>
<dbReference type="HOGENOM" id="CLU_000445_89_27_3"/>
<keyword evidence="7" id="KW-0547">Nucleotide-binding</keyword>
<evidence type="ECO:0000256" key="10">
    <source>
        <dbReference type="ARBA" id="ARBA00023012"/>
    </source>
</evidence>
<dbReference type="RefSeq" id="WP_011826049.1">
    <property type="nucleotide sequence ID" value="NC_008820.1"/>
</dbReference>
<dbReference type="GO" id="GO:0005886">
    <property type="term" value="C:plasma membrane"/>
    <property type="evidence" value="ECO:0007669"/>
    <property type="project" value="UniProtKB-SubCell"/>
</dbReference>
<dbReference type="PROSITE" id="PS50885">
    <property type="entry name" value="HAMP"/>
    <property type="match status" value="1"/>
</dbReference>
<evidence type="ECO:0000256" key="4">
    <source>
        <dbReference type="ARBA" id="ARBA00022475"/>
    </source>
</evidence>
<dbReference type="InterPro" id="IPR036890">
    <property type="entry name" value="HATPase_C_sf"/>
</dbReference>
<evidence type="ECO:0000256" key="6">
    <source>
        <dbReference type="ARBA" id="ARBA00022679"/>
    </source>
</evidence>
<dbReference type="InterPro" id="IPR050980">
    <property type="entry name" value="2C_sensor_his_kinase"/>
</dbReference>
<accession>A2C9J2</accession>
<keyword evidence="9" id="KW-0067">ATP-binding</keyword>
<keyword evidence="5" id="KW-0597">Phosphoprotein</keyword>
<proteinExistence type="predicted"/>
<evidence type="ECO:0000256" key="5">
    <source>
        <dbReference type="ARBA" id="ARBA00022553"/>
    </source>
</evidence>
<keyword evidence="8 14" id="KW-0418">Kinase</keyword>
<dbReference type="CDD" id="cd00075">
    <property type="entry name" value="HATPase"/>
    <property type="match status" value="1"/>
</dbReference>
<keyword evidence="11" id="KW-0472">Membrane</keyword>
<keyword evidence="10" id="KW-0902">Two-component regulatory system</keyword>
<protein>
    <recommendedName>
        <fullName evidence="3">histidine kinase</fullName>
        <ecNumber evidence="3">2.7.13.3</ecNumber>
    </recommendedName>
</protein>
<evidence type="ECO:0000259" key="13">
    <source>
        <dbReference type="PROSITE" id="PS50885"/>
    </source>
</evidence>
<dbReference type="InterPro" id="IPR004358">
    <property type="entry name" value="Sig_transdc_His_kin-like_C"/>
</dbReference>
<dbReference type="GO" id="GO:0005524">
    <property type="term" value="F:ATP binding"/>
    <property type="evidence" value="ECO:0007669"/>
    <property type="project" value="UniProtKB-KW"/>
</dbReference>
<keyword evidence="6" id="KW-0808">Transferase</keyword>
<dbReference type="InterPro" id="IPR003661">
    <property type="entry name" value="HisK_dim/P_dom"/>
</dbReference>
<dbReference type="Proteomes" id="UP000002274">
    <property type="component" value="Chromosome"/>
</dbReference>
<evidence type="ECO:0000256" key="8">
    <source>
        <dbReference type="ARBA" id="ARBA00022777"/>
    </source>
</evidence>